<dbReference type="InterPro" id="IPR017972">
    <property type="entry name" value="Cyt_P450_CS"/>
</dbReference>
<dbReference type="GO" id="GO:0004497">
    <property type="term" value="F:monooxygenase activity"/>
    <property type="evidence" value="ECO:0007669"/>
    <property type="project" value="InterPro"/>
</dbReference>
<dbReference type="SUPFAM" id="SSF48264">
    <property type="entry name" value="Cytochrome P450"/>
    <property type="match status" value="1"/>
</dbReference>
<dbReference type="GO" id="GO:0016705">
    <property type="term" value="F:oxidoreductase activity, acting on paired donors, with incorporation or reduction of molecular oxygen"/>
    <property type="evidence" value="ECO:0007669"/>
    <property type="project" value="InterPro"/>
</dbReference>
<comment type="similarity">
    <text evidence="1">Belongs to the cytochrome P450 family.</text>
</comment>
<organism evidence="2">
    <name type="scientific">freshwater metagenome</name>
    <dbReference type="NCBI Taxonomy" id="449393"/>
    <lineage>
        <taxon>unclassified sequences</taxon>
        <taxon>metagenomes</taxon>
        <taxon>ecological metagenomes</taxon>
    </lineage>
</organism>
<dbReference type="EMBL" id="CAFBPN010000005">
    <property type="protein sequence ID" value="CAB5010273.1"/>
    <property type="molecule type" value="Genomic_DNA"/>
</dbReference>
<sequence length="402" mass="44717">MSEAPTLTVNTFDDAKEIYRQKSLRQALYDAGEIVMSGVLVNLHGDEHRARRRLENRLFRRETLVSYERDFFPSIIDATLKPYVAQGSAELVHMSHQLMMNLAAHNAGVDRPTGTPEETDRLYSYMMKFIEGATLAHTTRDPEVVKGEVTESMSLFDAEFIAPSVERRQALIAAVAAGNAPESSLPLDILTVLLRNEDALHIEHHTLVREIAFFLLAGAHTSATAFVRTLDNLFTWLEKHPEDSELVHTNREFVQHAVYETIRLNPSSPIAMRRALEDVTLRSGLVIKEGSTVVIDLMAVNRDVAMYGADAAEFNPHRQPADSTVSRWGLSFGSGMHACIGQELAAGLNERSQETADYEYGLSTVAVQSMFDRGVRPDPANPPQMDTATSRPYWGSYSVLLG</sequence>
<evidence type="ECO:0000256" key="1">
    <source>
        <dbReference type="ARBA" id="ARBA00010617"/>
    </source>
</evidence>
<dbReference type="InterPro" id="IPR036396">
    <property type="entry name" value="Cyt_P450_sf"/>
</dbReference>
<dbReference type="PRINTS" id="PR00359">
    <property type="entry name" value="BP450"/>
</dbReference>
<accession>A0A6J7Q3T2</accession>
<dbReference type="InterPro" id="IPR002397">
    <property type="entry name" value="Cyt_P450_B"/>
</dbReference>
<dbReference type="CDD" id="cd00302">
    <property type="entry name" value="cytochrome_P450"/>
    <property type="match status" value="1"/>
</dbReference>
<reference evidence="2" key="1">
    <citation type="submission" date="2020-05" db="EMBL/GenBank/DDBJ databases">
        <authorList>
            <person name="Chiriac C."/>
            <person name="Salcher M."/>
            <person name="Ghai R."/>
            <person name="Kavagutti S V."/>
        </authorList>
    </citation>
    <scope>NUCLEOTIDE SEQUENCE</scope>
</reference>
<dbReference type="InterPro" id="IPR001128">
    <property type="entry name" value="Cyt_P450"/>
</dbReference>
<dbReference type="Pfam" id="PF00067">
    <property type="entry name" value="p450"/>
    <property type="match status" value="1"/>
</dbReference>
<dbReference type="GO" id="GO:0005506">
    <property type="term" value="F:iron ion binding"/>
    <property type="evidence" value="ECO:0007669"/>
    <property type="project" value="InterPro"/>
</dbReference>
<protein>
    <submittedName>
        <fullName evidence="2">Unannotated protein</fullName>
    </submittedName>
</protein>
<dbReference type="EMBL" id="CAFBQU010000007">
    <property type="protein sequence ID" value="CAB5062002.1"/>
    <property type="molecule type" value="Genomic_DNA"/>
</dbReference>
<dbReference type="GO" id="GO:0020037">
    <property type="term" value="F:heme binding"/>
    <property type="evidence" value="ECO:0007669"/>
    <property type="project" value="InterPro"/>
</dbReference>
<dbReference type="PANTHER" id="PTHR46696">
    <property type="entry name" value="P450, PUTATIVE (EUROFUNG)-RELATED"/>
    <property type="match status" value="1"/>
</dbReference>
<proteinExistence type="inferred from homology"/>
<gene>
    <name evidence="2" type="ORF">UFOPK4098_00245</name>
    <name evidence="3" type="ORF">UFOPK4347_00438</name>
</gene>
<dbReference type="Gene3D" id="1.10.630.10">
    <property type="entry name" value="Cytochrome P450"/>
    <property type="match status" value="1"/>
</dbReference>
<dbReference type="AlphaFoldDB" id="A0A6J7Q3T2"/>
<dbReference type="PANTHER" id="PTHR46696:SF1">
    <property type="entry name" value="CYTOCHROME P450 YJIB-RELATED"/>
    <property type="match status" value="1"/>
</dbReference>
<evidence type="ECO:0000313" key="2">
    <source>
        <dbReference type="EMBL" id="CAB5010273.1"/>
    </source>
</evidence>
<evidence type="ECO:0000313" key="3">
    <source>
        <dbReference type="EMBL" id="CAB5062002.1"/>
    </source>
</evidence>
<dbReference type="PROSITE" id="PS00086">
    <property type="entry name" value="CYTOCHROME_P450"/>
    <property type="match status" value="1"/>
</dbReference>
<name>A0A6J7Q3T2_9ZZZZ</name>